<dbReference type="EMBL" id="GL377305">
    <property type="protein sequence ID" value="EFI98470.1"/>
    <property type="molecule type" value="Genomic_DNA"/>
</dbReference>
<dbReference type="KEGG" id="scm:SCHCO_02619110"/>
<evidence type="ECO:0000256" key="10">
    <source>
        <dbReference type="ARBA" id="ARBA00023329"/>
    </source>
</evidence>
<dbReference type="PANTHER" id="PTHR10805:SF0">
    <property type="entry name" value="COATOMER SUBUNIT EPSILON"/>
    <property type="match status" value="1"/>
</dbReference>
<keyword evidence="8 11" id="KW-0333">Golgi apparatus</keyword>
<dbReference type="GO" id="GO:0005198">
    <property type="term" value="F:structural molecule activity"/>
    <property type="evidence" value="ECO:0007669"/>
    <property type="project" value="UniProtKB-UniRule"/>
</dbReference>
<evidence type="ECO:0000256" key="8">
    <source>
        <dbReference type="ARBA" id="ARBA00023034"/>
    </source>
</evidence>
<gene>
    <name evidence="12" type="ORF">SCHCODRAFT_67454</name>
</gene>
<dbReference type="GO" id="GO:0015031">
    <property type="term" value="P:protein transport"/>
    <property type="evidence" value="ECO:0007669"/>
    <property type="project" value="UniProtKB-UniRule"/>
</dbReference>
<evidence type="ECO:0000256" key="9">
    <source>
        <dbReference type="ARBA" id="ARBA00023136"/>
    </source>
</evidence>
<comment type="subcellular location">
    <subcellularLocation>
        <location evidence="2">Cytoplasmic vesicle</location>
        <location evidence="2">COPI-coated vesicle membrane</location>
        <topology evidence="2">Peripheral membrane protein</topology>
        <orientation evidence="2">Cytoplasmic side</orientation>
    </subcellularLocation>
    <subcellularLocation>
        <location evidence="1">Golgi apparatus membrane</location>
        <topology evidence="1">Peripheral membrane protein</topology>
        <orientation evidence="1">Cytoplasmic side</orientation>
    </subcellularLocation>
</comment>
<dbReference type="GO" id="GO:0006890">
    <property type="term" value="P:retrograde vesicle-mediated transport, Golgi to endoplasmic reticulum"/>
    <property type="evidence" value="ECO:0007669"/>
    <property type="project" value="UniProtKB-UniRule"/>
</dbReference>
<keyword evidence="6 11" id="KW-0931">ER-Golgi transport</keyword>
<dbReference type="Gene3D" id="1.25.40.10">
    <property type="entry name" value="Tetratricopeptide repeat domain"/>
    <property type="match status" value="1"/>
</dbReference>
<evidence type="ECO:0000313" key="12">
    <source>
        <dbReference type="EMBL" id="EFI98470.1"/>
    </source>
</evidence>
<evidence type="ECO:0000256" key="6">
    <source>
        <dbReference type="ARBA" id="ARBA00022892"/>
    </source>
</evidence>
<dbReference type="OrthoDB" id="310217at2759"/>
<evidence type="ECO:0000256" key="5">
    <source>
        <dbReference type="ARBA" id="ARBA00022490"/>
    </source>
</evidence>
<dbReference type="InterPro" id="IPR006822">
    <property type="entry name" value="Coatomer_esu"/>
</dbReference>
<dbReference type="Pfam" id="PF04733">
    <property type="entry name" value="Coatomer_E"/>
    <property type="match status" value="1"/>
</dbReference>
<keyword evidence="9 11" id="KW-0472">Membrane</keyword>
<protein>
    <recommendedName>
        <fullName evidence="11">Coatomer subunit epsilon</fullName>
    </recommendedName>
</protein>
<keyword evidence="7 11" id="KW-0653">Protein transport</keyword>
<reference evidence="12 13" key="1">
    <citation type="journal article" date="2010" name="Nat. Biotechnol.">
        <title>Genome sequence of the model mushroom Schizophyllum commune.</title>
        <authorList>
            <person name="Ohm R.A."/>
            <person name="de Jong J.F."/>
            <person name="Lugones L.G."/>
            <person name="Aerts A."/>
            <person name="Kothe E."/>
            <person name="Stajich J.E."/>
            <person name="de Vries R.P."/>
            <person name="Record E."/>
            <person name="Levasseur A."/>
            <person name="Baker S.E."/>
            <person name="Bartholomew K.A."/>
            <person name="Coutinho P.M."/>
            <person name="Erdmann S."/>
            <person name="Fowler T.J."/>
            <person name="Gathman A.C."/>
            <person name="Lombard V."/>
            <person name="Henrissat B."/>
            <person name="Knabe N."/>
            <person name="Kuees U."/>
            <person name="Lilly W.W."/>
            <person name="Lindquist E."/>
            <person name="Lucas S."/>
            <person name="Magnuson J.K."/>
            <person name="Piumi F."/>
            <person name="Raudaskoski M."/>
            <person name="Salamov A."/>
            <person name="Schmutz J."/>
            <person name="Schwarze F.W.M.R."/>
            <person name="vanKuyk P.A."/>
            <person name="Horton J.S."/>
            <person name="Grigoriev I.V."/>
            <person name="Woesten H.A.B."/>
        </authorList>
    </citation>
    <scope>NUCLEOTIDE SEQUENCE [LARGE SCALE GENOMIC DNA]</scope>
    <source>
        <strain evidence="13">H4-8 / FGSC 9210</strain>
    </source>
</reference>
<dbReference type="GO" id="GO:0006888">
    <property type="term" value="P:endoplasmic reticulum to Golgi vesicle-mediated transport"/>
    <property type="evidence" value="ECO:0007669"/>
    <property type="project" value="TreeGrafter"/>
</dbReference>
<dbReference type="STRING" id="578458.D8Q196"/>
<dbReference type="GO" id="GO:0000139">
    <property type="term" value="C:Golgi membrane"/>
    <property type="evidence" value="ECO:0007669"/>
    <property type="project" value="UniProtKB-SubCell"/>
</dbReference>
<dbReference type="GO" id="GO:0030126">
    <property type="term" value="C:COPI vesicle coat"/>
    <property type="evidence" value="ECO:0007669"/>
    <property type="project" value="TreeGrafter"/>
</dbReference>
<dbReference type="GO" id="GO:0006891">
    <property type="term" value="P:intra-Golgi vesicle-mediated transport"/>
    <property type="evidence" value="ECO:0007669"/>
    <property type="project" value="TreeGrafter"/>
</dbReference>
<accession>D8Q196</accession>
<dbReference type="HOGENOM" id="CLU_049363_2_0_1"/>
<evidence type="ECO:0000313" key="13">
    <source>
        <dbReference type="Proteomes" id="UP000007431"/>
    </source>
</evidence>
<evidence type="ECO:0000256" key="4">
    <source>
        <dbReference type="ARBA" id="ARBA00022448"/>
    </source>
</evidence>
<dbReference type="RefSeq" id="XP_003033373.1">
    <property type="nucleotide sequence ID" value="XM_003033327.1"/>
</dbReference>
<proteinExistence type="inferred from homology"/>
<comment type="function">
    <text evidence="11">The coatomer is a cytosolic protein complex that binds to dilysine motifs and reversibly associates with Golgi non-clathrin-coated vesicles, which further mediate biosynthetic protein transport from the ER, via the Golgi up to the trans Golgi network. The coatomer complex is required for budding from Golgi membranes, and is essential for the retrograde Golgi-to-ER transport of dilysine-tagged proteins.</text>
</comment>
<dbReference type="PIRSF" id="PIRSF016478">
    <property type="entry name" value="Coatomer_esu"/>
    <property type="match status" value="1"/>
</dbReference>
<dbReference type="VEuPathDB" id="FungiDB:SCHCODRAFT_02619110"/>
<dbReference type="eggNOG" id="KOG3081">
    <property type="taxonomic scope" value="Eukaryota"/>
</dbReference>
<keyword evidence="13" id="KW-1185">Reference proteome</keyword>
<evidence type="ECO:0000256" key="2">
    <source>
        <dbReference type="ARBA" id="ARBA00004347"/>
    </source>
</evidence>
<evidence type="ECO:0000256" key="3">
    <source>
        <dbReference type="ARBA" id="ARBA00008827"/>
    </source>
</evidence>
<organism evidence="13">
    <name type="scientific">Schizophyllum commune (strain H4-8 / FGSC 9210)</name>
    <name type="common">Split gill fungus</name>
    <dbReference type="NCBI Taxonomy" id="578458"/>
    <lineage>
        <taxon>Eukaryota</taxon>
        <taxon>Fungi</taxon>
        <taxon>Dikarya</taxon>
        <taxon>Basidiomycota</taxon>
        <taxon>Agaricomycotina</taxon>
        <taxon>Agaricomycetes</taxon>
        <taxon>Agaricomycetidae</taxon>
        <taxon>Agaricales</taxon>
        <taxon>Schizophyllaceae</taxon>
        <taxon>Schizophyllum</taxon>
    </lineage>
</organism>
<keyword evidence="5 11" id="KW-0963">Cytoplasm</keyword>
<dbReference type="InterPro" id="IPR011990">
    <property type="entry name" value="TPR-like_helical_dom_sf"/>
</dbReference>
<dbReference type="OMA" id="MIVLSQH"/>
<evidence type="ECO:0000256" key="1">
    <source>
        <dbReference type="ARBA" id="ARBA00004255"/>
    </source>
</evidence>
<dbReference type="AlphaFoldDB" id="D8Q196"/>
<comment type="similarity">
    <text evidence="3 11">Belongs to the COPE family.</text>
</comment>
<name>D8Q196_SCHCM</name>
<evidence type="ECO:0000256" key="11">
    <source>
        <dbReference type="PIRNR" id="PIRNR016478"/>
    </source>
</evidence>
<dbReference type="FunCoup" id="D8Q196">
    <property type="interactions" value="270"/>
</dbReference>
<evidence type="ECO:0000256" key="7">
    <source>
        <dbReference type="ARBA" id="ARBA00022927"/>
    </source>
</evidence>
<keyword evidence="4 11" id="KW-0813">Transport</keyword>
<dbReference type="GeneID" id="9595826"/>
<dbReference type="InParanoid" id="D8Q196"/>
<sequence length="310" mass="33511">MESSELYHVKQQFFLGAYKTLIDLTLPDPNSPDYVLTLLYQARAHIASDDPNSALALIPEDNENVAVKAVGALAKYVAATTDEDKDAALESLRDLLVEIEGDDAEGSEKDKALVRVLAGTAFARAGEIEEALDALGSQTEDLEAVAVLVHIYLSINRPDLAKREFERAKHWAEDDLLLQLIECNIGLVTGKDAYANPQSFYTEQLGNPSLSSPHILTARGVARILRNEFQAARSDIEEAMQQNAGDAEALAAYTVAASLAPQQKGEADELFARLQAEHPNHPLVADLAAKSSIFDEFAAKFDVPPVAAAA</sequence>
<keyword evidence="10 11" id="KW-0968">Cytoplasmic vesicle</keyword>
<dbReference type="PANTHER" id="PTHR10805">
    <property type="entry name" value="COATOMER SUBUNIT EPSILON"/>
    <property type="match status" value="1"/>
</dbReference>
<dbReference type="Proteomes" id="UP000007431">
    <property type="component" value="Unassembled WGS sequence"/>
</dbReference>
<dbReference type="SUPFAM" id="SSF48452">
    <property type="entry name" value="TPR-like"/>
    <property type="match status" value="1"/>
</dbReference>